<dbReference type="AlphaFoldDB" id="A0A9P5WYW8"/>
<keyword evidence="1" id="KW-1133">Transmembrane helix</keyword>
<organism evidence="2 3">
    <name type="scientific">Macrolepiota fuliginosa MF-IS2</name>
    <dbReference type="NCBI Taxonomy" id="1400762"/>
    <lineage>
        <taxon>Eukaryota</taxon>
        <taxon>Fungi</taxon>
        <taxon>Dikarya</taxon>
        <taxon>Basidiomycota</taxon>
        <taxon>Agaricomycotina</taxon>
        <taxon>Agaricomycetes</taxon>
        <taxon>Agaricomycetidae</taxon>
        <taxon>Agaricales</taxon>
        <taxon>Agaricineae</taxon>
        <taxon>Agaricaceae</taxon>
        <taxon>Macrolepiota</taxon>
    </lineage>
</organism>
<accession>A0A9P5WYW8</accession>
<feature type="transmembrane region" description="Helical" evidence="1">
    <location>
        <begin position="17"/>
        <end position="44"/>
    </location>
</feature>
<feature type="transmembrane region" description="Helical" evidence="1">
    <location>
        <begin position="99"/>
        <end position="127"/>
    </location>
</feature>
<dbReference type="Proteomes" id="UP000807342">
    <property type="component" value="Unassembled WGS sequence"/>
</dbReference>
<proteinExistence type="predicted"/>
<dbReference type="OrthoDB" id="3045811at2759"/>
<gene>
    <name evidence="2" type="ORF">P691DRAFT_767093</name>
</gene>
<evidence type="ECO:0000256" key="1">
    <source>
        <dbReference type="SAM" id="Phobius"/>
    </source>
</evidence>
<reference evidence="2" key="1">
    <citation type="submission" date="2020-11" db="EMBL/GenBank/DDBJ databases">
        <authorList>
            <consortium name="DOE Joint Genome Institute"/>
            <person name="Ahrendt S."/>
            <person name="Riley R."/>
            <person name="Andreopoulos W."/>
            <person name="Labutti K."/>
            <person name="Pangilinan J."/>
            <person name="Ruiz-Duenas F.J."/>
            <person name="Barrasa J.M."/>
            <person name="Sanchez-Garcia M."/>
            <person name="Camarero S."/>
            <person name="Miyauchi S."/>
            <person name="Serrano A."/>
            <person name="Linde D."/>
            <person name="Babiker R."/>
            <person name="Drula E."/>
            <person name="Ayuso-Fernandez I."/>
            <person name="Pacheco R."/>
            <person name="Padilla G."/>
            <person name="Ferreira P."/>
            <person name="Barriuso J."/>
            <person name="Kellner H."/>
            <person name="Castanera R."/>
            <person name="Alfaro M."/>
            <person name="Ramirez L."/>
            <person name="Pisabarro A.G."/>
            <person name="Kuo A."/>
            <person name="Tritt A."/>
            <person name="Lipzen A."/>
            <person name="He G."/>
            <person name="Yan M."/>
            <person name="Ng V."/>
            <person name="Cullen D."/>
            <person name="Martin F."/>
            <person name="Rosso M.-N."/>
            <person name="Henrissat B."/>
            <person name="Hibbett D."/>
            <person name="Martinez A.T."/>
            <person name="Grigoriev I.V."/>
        </authorList>
    </citation>
    <scope>NUCLEOTIDE SEQUENCE</scope>
    <source>
        <strain evidence="2">MF-IS2</strain>
    </source>
</reference>
<protein>
    <submittedName>
        <fullName evidence="2">Uncharacterized protein</fullName>
    </submittedName>
</protein>
<keyword evidence="1" id="KW-0472">Membrane</keyword>
<evidence type="ECO:0000313" key="3">
    <source>
        <dbReference type="Proteomes" id="UP000807342"/>
    </source>
</evidence>
<feature type="transmembrane region" description="Helical" evidence="1">
    <location>
        <begin position="56"/>
        <end position="79"/>
    </location>
</feature>
<keyword evidence="3" id="KW-1185">Reference proteome</keyword>
<keyword evidence="1" id="KW-0812">Transmembrane</keyword>
<comment type="caution">
    <text evidence="2">The sequence shown here is derived from an EMBL/GenBank/DDBJ whole genome shotgun (WGS) entry which is preliminary data.</text>
</comment>
<sequence>MPSIPIEILYALEFAQLILSIGVFISALFTGGTIVLGIACLFLLSSDTRGFSKRSFLLRAYVVLLLLAVIGLEVAYFLATNSFAAFHVRSIGQLFSNSWTAMLGLLIGLTPAIVTGITDGLLVWRCYAVHQAFEQAPSTWRNIFWIFPALLWILNMAGS</sequence>
<dbReference type="EMBL" id="MU152201">
    <property type="protein sequence ID" value="KAF9440880.1"/>
    <property type="molecule type" value="Genomic_DNA"/>
</dbReference>
<name>A0A9P5WYW8_9AGAR</name>
<evidence type="ECO:0000313" key="2">
    <source>
        <dbReference type="EMBL" id="KAF9440880.1"/>
    </source>
</evidence>